<dbReference type="GO" id="GO:0003700">
    <property type="term" value="F:DNA-binding transcription factor activity"/>
    <property type="evidence" value="ECO:0007669"/>
    <property type="project" value="InterPro"/>
</dbReference>
<evidence type="ECO:0000256" key="2">
    <source>
        <dbReference type="ARBA" id="ARBA00022473"/>
    </source>
</evidence>
<dbReference type="RefSeq" id="XP_038971596.1">
    <property type="nucleotide sequence ID" value="XM_039115668.1"/>
</dbReference>
<reference evidence="14" key="2">
    <citation type="submission" date="2025-08" db="UniProtKB">
        <authorList>
            <consortium name="RefSeq"/>
        </authorList>
    </citation>
    <scope>IDENTIFICATION</scope>
    <source>
        <tissue evidence="14">Young leaves</tissue>
    </source>
</reference>
<organism evidence="13 14">
    <name type="scientific">Phoenix dactylifera</name>
    <name type="common">Date palm</name>
    <dbReference type="NCBI Taxonomy" id="42345"/>
    <lineage>
        <taxon>Eukaryota</taxon>
        <taxon>Viridiplantae</taxon>
        <taxon>Streptophyta</taxon>
        <taxon>Embryophyta</taxon>
        <taxon>Tracheophyta</taxon>
        <taxon>Spermatophyta</taxon>
        <taxon>Magnoliopsida</taxon>
        <taxon>Liliopsida</taxon>
        <taxon>Arecaceae</taxon>
        <taxon>Coryphoideae</taxon>
        <taxon>Phoeniceae</taxon>
        <taxon>Phoenix</taxon>
    </lineage>
</organism>
<dbReference type="Pfam" id="PF00046">
    <property type="entry name" value="Homeodomain"/>
    <property type="match status" value="1"/>
</dbReference>
<dbReference type="InterPro" id="IPR044555">
    <property type="entry name" value="WUSCHEL-like"/>
</dbReference>
<evidence type="ECO:0000313" key="14">
    <source>
        <dbReference type="RefSeq" id="XP_038971596.1"/>
    </source>
</evidence>
<evidence type="ECO:0000256" key="8">
    <source>
        <dbReference type="ARBA" id="ARBA00024040"/>
    </source>
</evidence>
<dbReference type="OrthoDB" id="773671at2759"/>
<feature type="compositionally biased region" description="Polar residues" evidence="11">
    <location>
        <begin position="15"/>
        <end position="32"/>
    </location>
</feature>
<sequence>MEHRQYQEQQHEESNTSSVVGDSVGGNKSSFLGRQPGTRWIPTADQIRILRDLYYNMGIRSPTAEEIQKISAALRKYGKIEGKNVFYWFQNHKARERHRKRLAAGVSSTASPPSNSTITTVSPGFPTPCSSPGLYGCGQMESSGCGDFMIMERSFRECCLSGAGDGSGMESSMGCAGLESTEMPWMYHYPPSEHEAGVAMVTREIETLPLFPIKQEEGEEEEIKQEGEIVTCSHLNNFNSTTTSNNQRFPADHHHLYGNHQHGGHHNGGSGGATHQAASLDLSLNPYYYPAGST</sequence>
<evidence type="ECO:0000256" key="10">
    <source>
        <dbReference type="RuleBase" id="RU000682"/>
    </source>
</evidence>
<feature type="DNA-binding region" description="Homeobox" evidence="9">
    <location>
        <begin position="35"/>
        <end position="100"/>
    </location>
</feature>
<accession>A0A8B8ZBX1</accession>
<keyword evidence="13" id="KW-1185">Reference proteome</keyword>
<keyword evidence="6" id="KW-0804">Transcription</keyword>
<evidence type="ECO:0000256" key="4">
    <source>
        <dbReference type="ARBA" id="ARBA00023125"/>
    </source>
</evidence>
<feature type="region of interest" description="Disordered" evidence="11">
    <location>
        <begin position="241"/>
        <end position="276"/>
    </location>
</feature>
<evidence type="ECO:0000256" key="5">
    <source>
        <dbReference type="ARBA" id="ARBA00023155"/>
    </source>
</evidence>
<dbReference type="Proteomes" id="UP000228380">
    <property type="component" value="Chromosome 18"/>
</dbReference>
<dbReference type="SUPFAM" id="SSF46689">
    <property type="entry name" value="Homeodomain-like"/>
    <property type="match status" value="1"/>
</dbReference>
<evidence type="ECO:0000259" key="12">
    <source>
        <dbReference type="PROSITE" id="PS50071"/>
    </source>
</evidence>
<dbReference type="SMART" id="SM00389">
    <property type="entry name" value="HOX"/>
    <property type="match status" value="1"/>
</dbReference>
<dbReference type="PANTHER" id="PTHR45940:SF2">
    <property type="entry name" value="WUSCHEL-RELATED HOMEOBOX 1"/>
    <property type="match status" value="1"/>
</dbReference>
<dbReference type="PANTHER" id="PTHR45940">
    <property type="entry name" value="WUSCHEL-RELATED HOMEOBOX 1-RELATED"/>
    <property type="match status" value="1"/>
</dbReference>
<evidence type="ECO:0000256" key="7">
    <source>
        <dbReference type="ARBA" id="ARBA00023242"/>
    </source>
</evidence>
<dbReference type="GeneID" id="120104469"/>
<keyword evidence="5 9" id="KW-0371">Homeobox</keyword>
<keyword evidence="4 9" id="KW-0238">DNA-binding</keyword>
<evidence type="ECO:0000256" key="6">
    <source>
        <dbReference type="ARBA" id="ARBA00023163"/>
    </source>
</evidence>
<dbReference type="KEGG" id="pda:120104469"/>
<dbReference type="InterPro" id="IPR001356">
    <property type="entry name" value="HD"/>
</dbReference>
<evidence type="ECO:0000256" key="3">
    <source>
        <dbReference type="ARBA" id="ARBA00023015"/>
    </source>
</evidence>
<reference evidence="13" key="1">
    <citation type="journal article" date="2019" name="Nat. Commun.">
        <title>Genome-wide association mapping of date palm fruit traits.</title>
        <authorList>
            <person name="Hazzouri K.M."/>
            <person name="Gros-Balthazard M."/>
            <person name="Flowers J.M."/>
            <person name="Copetti D."/>
            <person name="Lemansour A."/>
            <person name="Lebrun M."/>
            <person name="Masmoudi K."/>
            <person name="Ferrand S."/>
            <person name="Dhar M.I."/>
            <person name="Fresquez Z.A."/>
            <person name="Rosas U."/>
            <person name="Zhang J."/>
            <person name="Talag J."/>
            <person name="Lee S."/>
            <person name="Kudrna D."/>
            <person name="Powell R.F."/>
            <person name="Leitch I.J."/>
            <person name="Krueger R.R."/>
            <person name="Wing R.A."/>
            <person name="Amiri K.M.A."/>
            <person name="Purugganan M.D."/>
        </authorList>
    </citation>
    <scope>NUCLEOTIDE SEQUENCE [LARGE SCALE GENOMIC DNA]</scope>
    <source>
        <strain evidence="13">cv. Khalas</strain>
    </source>
</reference>
<keyword evidence="3" id="KW-0805">Transcription regulation</keyword>
<name>A0A8B8ZBX1_PHODC</name>
<evidence type="ECO:0000313" key="13">
    <source>
        <dbReference type="Proteomes" id="UP000228380"/>
    </source>
</evidence>
<dbReference type="InterPro" id="IPR009057">
    <property type="entry name" value="Homeodomain-like_sf"/>
</dbReference>
<dbReference type="PROSITE" id="PS50071">
    <property type="entry name" value="HOMEOBOX_2"/>
    <property type="match status" value="1"/>
</dbReference>
<proteinExistence type="inferred from homology"/>
<gene>
    <name evidence="14" type="primary">LOC120104469</name>
</gene>
<evidence type="ECO:0000256" key="9">
    <source>
        <dbReference type="PROSITE-ProRule" id="PRU00108"/>
    </source>
</evidence>
<dbReference type="AlphaFoldDB" id="A0A8B8ZBX1"/>
<keyword evidence="2" id="KW-0217">Developmental protein</keyword>
<evidence type="ECO:0000256" key="1">
    <source>
        <dbReference type="ARBA" id="ARBA00004123"/>
    </source>
</evidence>
<dbReference type="CDD" id="cd00086">
    <property type="entry name" value="homeodomain"/>
    <property type="match status" value="1"/>
</dbReference>
<feature type="domain" description="Homeobox" evidence="12">
    <location>
        <begin position="33"/>
        <end position="99"/>
    </location>
</feature>
<protein>
    <submittedName>
        <fullName evidence="14">Protein WUSCHEL-like</fullName>
    </submittedName>
</protein>
<comment type="subcellular location">
    <subcellularLocation>
        <location evidence="1 9 10">Nucleus</location>
    </subcellularLocation>
</comment>
<comment type="similarity">
    <text evidence="8">Belongs to the WUS homeobox family.</text>
</comment>
<dbReference type="GO" id="GO:0099402">
    <property type="term" value="P:plant organ development"/>
    <property type="evidence" value="ECO:0007669"/>
    <property type="project" value="InterPro"/>
</dbReference>
<feature type="region of interest" description="Disordered" evidence="11">
    <location>
        <begin position="1"/>
        <end position="37"/>
    </location>
</feature>
<dbReference type="GO" id="GO:0003677">
    <property type="term" value="F:DNA binding"/>
    <property type="evidence" value="ECO:0007669"/>
    <property type="project" value="UniProtKB-UniRule"/>
</dbReference>
<dbReference type="GO" id="GO:0005634">
    <property type="term" value="C:nucleus"/>
    <property type="evidence" value="ECO:0007669"/>
    <property type="project" value="UniProtKB-SubCell"/>
</dbReference>
<keyword evidence="7 9" id="KW-0539">Nucleus</keyword>
<evidence type="ECO:0000256" key="11">
    <source>
        <dbReference type="SAM" id="MobiDB-lite"/>
    </source>
</evidence>
<dbReference type="Gene3D" id="1.10.10.60">
    <property type="entry name" value="Homeodomain-like"/>
    <property type="match status" value="1"/>
</dbReference>
<feature type="compositionally biased region" description="Basic and acidic residues" evidence="11">
    <location>
        <begin position="1"/>
        <end position="14"/>
    </location>
</feature>